<dbReference type="GeneID" id="6276304"/>
<evidence type="ECO:0000313" key="1">
    <source>
        <dbReference type="EMBL" id="ABX45193.1"/>
    </source>
</evidence>
<reference evidence="1" key="1">
    <citation type="journal article" date="2008" name="Mol. Biol. Evol.">
        <title>Mitochondrial genome evolution in the social amoebae.</title>
        <authorList>
            <person name="Heidel A.J."/>
            <person name="Gloeckner G."/>
        </authorList>
    </citation>
    <scope>NUCLEOTIDE SEQUENCE</scope>
    <source>
        <strain evidence="1">SH3</strain>
    </source>
</reference>
<keyword evidence="1" id="KW-0496">Mitochondrion</keyword>
<organism evidence="1">
    <name type="scientific">Cavenderia fasciculata</name>
    <name type="common">Slime mold</name>
    <name type="synonym">Dictyostelium fasciculatum</name>
    <dbReference type="NCBI Taxonomy" id="261658"/>
    <lineage>
        <taxon>Eukaryota</taxon>
        <taxon>Amoebozoa</taxon>
        <taxon>Evosea</taxon>
        <taxon>Eumycetozoa</taxon>
        <taxon>Dictyostelia</taxon>
        <taxon>Acytosteliales</taxon>
        <taxon>Cavenderiaceae</taxon>
        <taxon>Cavenderia</taxon>
    </lineage>
</organism>
<name>B2XX71_CACFS</name>
<accession>B2XX71</accession>
<proteinExistence type="predicted"/>
<sequence length="66" mass="7885">MKKLQQYLKEHTELTEKHVQKFKELIKFIENVSKIHETNMVIAQQEMIAKTAIELKKSFGDLRNKK</sequence>
<dbReference type="EMBL" id="EU275727">
    <property type="protein sequence ID" value="ABX45193.1"/>
    <property type="molecule type" value="Genomic_DNA"/>
</dbReference>
<dbReference type="KEGG" id="dfa:Difao_mp09"/>
<dbReference type="AlphaFoldDB" id="B2XX71"/>
<dbReference type="RefSeq" id="YP_001876519.1">
    <property type="nucleotide sequence ID" value="NC_010653.1"/>
</dbReference>
<protein>
    <submittedName>
        <fullName evidence="1">Uncharacterized protein</fullName>
    </submittedName>
</protein>
<geneLocation type="mitochondrion" evidence="1"/>